<evidence type="ECO:0000313" key="1">
    <source>
        <dbReference type="EMBL" id="RXH68512.1"/>
    </source>
</evidence>
<accession>A0A498HF63</accession>
<protein>
    <submittedName>
        <fullName evidence="1">Uncharacterized protein</fullName>
    </submittedName>
</protein>
<evidence type="ECO:0000313" key="2">
    <source>
        <dbReference type="Proteomes" id="UP000290289"/>
    </source>
</evidence>
<dbReference type="EMBL" id="RDQH01000343">
    <property type="protein sequence ID" value="RXH68512.1"/>
    <property type="molecule type" value="Genomic_DNA"/>
</dbReference>
<reference evidence="1 2" key="1">
    <citation type="submission" date="2018-10" db="EMBL/GenBank/DDBJ databases">
        <title>A high-quality apple genome assembly.</title>
        <authorList>
            <person name="Hu J."/>
        </authorList>
    </citation>
    <scope>NUCLEOTIDE SEQUENCE [LARGE SCALE GENOMIC DNA]</scope>
    <source>
        <strain evidence="2">cv. HFTH1</strain>
        <tissue evidence="1">Young leaf</tissue>
    </source>
</reference>
<sequence>MSTWPLKKTDLEAPMGLGPKKILSAASKDDEAQVAVRLRPRNANEMMFDVILASRALRALGLATHVGLLPRACSGSLASTRWASSLGLLALFLHLSLRLEHTVEML</sequence>
<keyword evidence="2" id="KW-1185">Reference proteome</keyword>
<comment type="caution">
    <text evidence="1">The sequence shown here is derived from an EMBL/GenBank/DDBJ whole genome shotgun (WGS) entry which is preliminary data.</text>
</comment>
<dbReference type="AlphaFoldDB" id="A0A498HF63"/>
<dbReference type="Proteomes" id="UP000290289">
    <property type="component" value="Chromosome 17"/>
</dbReference>
<organism evidence="1 2">
    <name type="scientific">Malus domestica</name>
    <name type="common">Apple</name>
    <name type="synonym">Pyrus malus</name>
    <dbReference type="NCBI Taxonomy" id="3750"/>
    <lineage>
        <taxon>Eukaryota</taxon>
        <taxon>Viridiplantae</taxon>
        <taxon>Streptophyta</taxon>
        <taxon>Embryophyta</taxon>
        <taxon>Tracheophyta</taxon>
        <taxon>Spermatophyta</taxon>
        <taxon>Magnoliopsida</taxon>
        <taxon>eudicotyledons</taxon>
        <taxon>Gunneridae</taxon>
        <taxon>Pentapetalae</taxon>
        <taxon>rosids</taxon>
        <taxon>fabids</taxon>
        <taxon>Rosales</taxon>
        <taxon>Rosaceae</taxon>
        <taxon>Amygdaloideae</taxon>
        <taxon>Maleae</taxon>
        <taxon>Malus</taxon>
    </lineage>
</organism>
<proteinExistence type="predicted"/>
<name>A0A498HF63_MALDO</name>
<gene>
    <name evidence="1" type="ORF">DVH24_030845</name>
</gene>